<dbReference type="SUPFAM" id="SSF100950">
    <property type="entry name" value="NagB/RpiA/CoA transferase-like"/>
    <property type="match status" value="1"/>
</dbReference>
<dbReference type="InterPro" id="IPR012791">
    <property type="entry name" value="3-oxoacid_CoA-transf_B"/>
</dbReference>
<comment type="caution">
    <text evidence="3">The sequence shown here is derived from an EMBL/GenBank/DDBJ whole genome shotgun (WGS) entry which is preliminary data.</text>
</comment>
<dbReference type="InterPro" id="IPR004165">
    <property type="entry name" value="CoA_trans_fam_I"/>
</dbReference>
<name>A0AAW5K8L4_9BACT</name>
<keyword evidence="2" id="KW-0808">Transferase</keyword>
<dbReference type="NCBIfam" id="TIGR02428">
    <property type="entry name" value="pcaJ_scoB_fam"/>
    <property type="match status" value="1"/>
</dbReference>
<dbReference type="InterPro" id="IPR037171">
    <property type="entry name" value="NagB/RpiA_transferase-like"/>
</dbReference>
<dbReference type="RefSeq" id="WP_008709208.1">
    <property type="nucleotide sequence ID" value="NZ_CABKQM010000003.1"/>
</dbReference>
<dbReference type="Gene3D" id="3.40.1080.10">
    <property type="entry name" value="Glutaconate Coenzyme A-transferase"/>
    <property type="match status" value="1"/>
</dbReference>
<dbReference type="PANTHER" id="PTHR13707">
    <property type="entry name" value="KETOACID-COENZYME A TRANSFERASE"/>
    <property type="match status" value="1"/>
</dbReference>
<dbReference type="EMBL" id="JANFYT010000022">
    <property type="protein sequence ID" value="MCQ4814878.1"/>
    <property type="molecule type" value="Genomic_DNA"/>
</dbReference>
<organism evidence="3 4">
    <name type="scientific">Cloacibacillus evryensis</name>
    <dbReference type="NCBI Taxonomy" id="508460"/>
    <lineage>
        <taxon>Bacteria</taxon>
        <taxon>Thermotogati</taxon>
        <taxon>Synergistota</taxon>
        <taxon>Synergistia</taxon>
        <taxon>Synergistales</taxon>
        <taxon>Synergistaceae</taxon>
        <taxon>Cloacibacillus</taxon>
    </lineage>
</organism>
<gene>
    <name evidence="3" type="ORF">NE630_10595</name>
</gene>
<proteinExistence type="inferred from homology"/>
<accession>A0AAW5K8L4</accession>
<evidence type="ECO:0000256" key="1">
    <source>
        <dbReference type="ARBA" id="ARBA00007047"/>
    </source>
</evidence>
<keyword evidence="4" id="KW-1185">Reference proteome</keyword>
<evidence type="ECO:0000313" key="3">
    <source>
        <dbReference type="EMBL" id="MCQ4814878.1"/>
    </source>
</evidence>
<evidence type="ECO:0000256" key="2">
    <source>
        <dbReference type="ARBA" id="ARBA00022679"/>
    </source>
</evidence>
<dbReference type="Pfam" id="PF01144">
    <property type="entry name" value="CoA_trans"/>
    <property type="match status" value="1"/>
</dbReference>
<dbReference type="SMART" id="SM00882">
    <property type="entry name" value="CoA_trans"/>
    <property type="match status" value="1"/>
</dbReference>
<dbReference type="AlphaFoldDB" id="A0AAW5K8L4"/>
<sequence length="227" mass="24575">MFTFTEEEAKARIAKYIAREFDEMSEEHDLFVNLGVGIPTMVADYTASKRVFLQAENGMLGVGPVADEAHIDPLLINAGRAKVTETTGCSYMDSADSFGMIRGGHVDATVIGAFEVDEEGNVANWIIPNGKMLGVGGAMDLVSGAKKVYIAMQHVSKKGKSKLVHACSLPITGYSAVDTVVTEYAVFKFENGQMVLKAKAKEISLDELKGITEAKFVIQQNIIDMID</sequence>
<evidence type="ECO:0000313" key="4">
    <source>
        <dbReference type="Proteomes" id="UP001205919"/>
    </source>
</evidence>
<dbReference type="GO" id="GO:0008410">
    <property type="term" value="F:CoA-transferase activity"/>
    <property type="evidence" value="ECO:0007669"/>
    <property type="project" value="InterPro"/>
</dbReference>
<comment type="similarity">
    <text evidence="1">Belongs to the 3-oxoacid CoA-transferase subunit B family.</text>
</comment>
<protein>
    <submittedName>
        <fullName evidence="3">3-oxoacid CoA-transferase subunit B</fullName>
    </submittedName>
</protein>
<dbReference type="PANTHER" id="PTHR13707:SF57">
    <property type="entry name" value="SUCCINYL-COA:3-KETOACID COENZYME A TRANSFERASE SUBUNIT B-RELATED"/>
    <property type="match status" value="1"/>
</dbReference>
<dbReference type="Proteomes" id="UP001205919">
    <property type="component" value="Unassembled WGS sequence"/>
</dbReference>
<reference evidence="3 4" key="1">
    <citation type="submission" date="2022-06" db="EMBL/GenBank/DDBJ databases">
        <title>Isolation of gut microbiota from human fecal samples.</title>
        <authorList>
            <person name="Pamer E.G."/>
            <person name="Barat B."/>
            <person name="Waligurski E."/>
            <person name="Medina S."/>
            <person name="Paddock L."/>
            <person name="Mostad J."/>
        </authorList>
    </citation>
    <scope>NUCLEOTIDE SEQUENCE [LARGE SCALE GENOMIC DNA]</scope>
    <source>
        <strain evidence="3 4">DFI.9.90</strain>
    </source>
</reference>